<evidence type="ECO:0000313" key="2">
    <source>
        <dbReference type="Proteomes" id="UP001321542"/>
    </source>
</evidence>
<accession>A0ABM7FFN3</accession>
<name>A0ABM7FFN3_9ACTN</name>
<dbReference type="Proteomes" id="UP001321542">
    <property type="component" value="Chromosome"/>
</dbReference>
<reference evidence="1 2" key="1">
    <citation type="journal article" date="2010" name="ChemBioChem">
        <title>Cloning and characterization of the biosynthetic gene cluster of 16-membered macrolide antibiotic FD-891: involvement of a dual functional cytochrome P450 monooxygenase catalyzing epoxidation and hydroxylation.</title>
        <authorList>
            <person name="Kudo F."/>
            <person name="Motegi A."/>
            <person name="Mizoue K."/>
            <person name="Eguchi T."/>
        </authorList>
    </citation>
    <scope>NUCLEOTIDE SEQUENCE [LARGE SCALE GENOMIC DNA]</scope>
    <source>
        <strain evidence="1 2">A-8890</strain>
    </source>
</reference>
<reference evidence="1 2" key="2">
    <citation type="journal article" date="2023" name="ChemBioChem">
        <title>Acyltransferase Domain Exchange between Two Independent Type I Polyketide Synthases in the Same Producer Strain of Macrolide Antibiotics.</title>
        <authorList>
            <person name="Kudo F."/>
            <person name="Kishikawa K."/>
            <person name="Tsuboi K."/>
            <person name="Kido T."/>
            <person name="Usui T."/>
            <person name="Hashimoto J."/>
            <person name="Shin-Ya K."/>
            <person name="Miyanaga A."/>
            <person name="Eguchi T."/>
        </authorList>
    </citation>
    <scope>NUCLEOTIDE SEQUENCE [LARGE SCALE GENOMIC DNA]</scope>
    <source>
        <strain evidence="1 2">A-8890</strain>
    </source>
</reference>
<proteinExistence type="predicted"/>
<dbReference type="EMBL" id="AP018448">
    <property type="protein sequence ID" value="BBC35886.1"/>
    <property type="molecule type" value="Genomic_DNA"/>
</dbReference>
<dbReference type="RefSeq" id="WP_286256208.1">
    <property type="nucleotide sequence ID" value="NZ_AP018448.1"/>
</dbReference>
<dbReference type="PROSITE" id="PS51257">
    <property type="entry name" value="PROKAR_LIPOPROTEIN"/>
    <property type="match status" value="1"/>
</dbReference>
<protein>
    <recommendedName>
        <fullName evidence="3">Lipoprotein</fullName>
    </recommendedName>
</protein>
<sequence length="311" mass="32425">MRFSALGSTRRRAIGVAAAAALLGGGVTGCGTEAEAEPEASKSASAGAGSLAPAEAVARAAEKTADITSLRYRVTGTLPEHGKVRAEASMGVQPSVLRMELTGLGDSEDKPLEVRFVDGAIYARGDTAVLGDTTGRRWVTAEPAAWGGLSVDNQSYRVLPRQLEGSPLTQSTLLTGAKDVTKTGTETVDGTRTTHYQGTVTGKGLRATQGAAKDKRNRQLSINNFDQFMALGLKVGSALAMDLWVDEDGRAKQFRMRGETSALDSEGRWVDTGPLDMTVTFLDVDPSVTVEPPAAGDTVDLGALVDARGAG</sequence>
<dbReference type="PROSITE" id="PS51318">
    <property type="entry name" value="TAT"/>
    <property type="match status" value="1"/>
</dbReference>
<gene>
    <name evidence="1" type="ORF">SGFS_071800</name>
</gene>
<organism evidence="1 2">
    <name type="scientific">Streptomyces graminofaciens</name>
    <dbReference type="NCBI Taxonomy" id="68212"/>
    <lineage>
        <taxon>Bacteria</taxon>
        <taxon>Bacillati</taxon>
        <taxon>Actinomycetota</taxon>
        <taxon>Actinomycetes</taxon>
        <taxon>Kitasatosporales</taxon>
        <taxon>Streptomycetaceae</taxon>
        <taxon>Streptomyces</taxon>
    </lineage>
</organism>
<dbReference type="SUPFAM" id="SSF89392">
    <property type="entry name" value="Prokaryotic lipoproteins and lipoprotein localization factors"/>
    <property type="match status" value="1"/>
</dbReference>
<dbReference type="InterPro" id="IPR006311">
    <property type="entry name" value="TAT_signal"/>
</dbReference>
<dbReference type="InterPro" id="IPR029046">
    <property type="entry name" value="LolA/LolB/LppX"/>
</dbReference>
<keyword evidence="2" id="KW-1185">Reference proteome</keyword>
<evidence type="ECO:0008006" key="3">
    <source>
        <dbReference type="Google" id="ProtNLM"/>
    </source>
</evidence>
<dbReference type="Gene3D" id="2.50.20.20">
    <property type="match status" value="1"/>
</dbReference>
<evidence type="ECO:0000313" key="1">
    <source>
        <dbReference type="EMBL" id="BBC35886.1"/>
    </source>
</evidence>